<dbReference type="InterPro" id="IPR000073">
    <property type="entry name" value="AB_hydrolase_1"/>
</dbReference>
<evidence type="ECO:0000259" key="1">
    <source>
        <dbReference type="Pfam" id="PF00561"/>
    </source>
</evidence>
<dbReference type="AlphaFoldDB" id="A0A7X5TPA7"/>
<proteinExistence type="predicted"/>
<dbReference type="GO" id="GO:0016787">
    <property type="term" value="F:hydrolase activity"/>
    <property type="evidence" value="ECO:0007669"/>
    <property type="project" value="UniProtKB-KW"/>
</dbReference>
<dbReference type="EMBL" id="JAAQTL010000001">
    <property type="protein sequence ID" value="NID14598.1"/>
    <property type="molecule type" value="Genomic_DNA"/>
</dbReference>
<accession>A0A7X5TPA7</accession>
<comment type="caution">
    <text evidence="2">The sequence shown here is derived from an EMBL/GenBank/DDBJ whole genome shotgun (WGS) entry which is preliminary data.</text>
</comment>
<keyword evidence="2" id="KW-0378">Hydrolase</keyword>
<protein>
    <submittedName>
        <fullName evidence="2">Alpha/beta hydrolase</fullName>
    </submittedName>
</protein>
<evidence type="ECO:0000313" key="3">
    <source>
        <dbReference type="Proteomes" id="UP000518878"/>
    </source>
</evidence>
<dbReference type="PANTHER" id="PTHR43433:SF5">
    <property type="entry name" value="AB HYDROLASE-1 DOMAIN-CONTAINING PROTEIN"/>
    <property type="match status" value="1"/>
</dbReference>
<dbReference type="Proteomes" id="UP000518878">
    <property type="component" value="Unassembled WGS sequence"/>
</dbReference>
<evidence type="ECO:0000313" key="2">
    <source>
        <dbReference type="EMBL" id="NID14598.1"/>
    </source>
</evidence>
<reference evidence="2 3" key="1">
    <citation type="journal article" date="2006" name="Int. J. Syst. Evol. Microbiol.">
        <title>Dyella yeojuensis sp. nov., isolated from greenhouse soil in Korea.</title>
        <authorList>
            <person name="Kim B.Y."/>
            <person name="Weon H.Y."/>
            <person name="Lee K.H."/>
            <person name="Seok S.J."/>
            <person name="Kwon S.W."/>
            <person name="Go S.J."/>
            <person name="Stackebrandt E."/>
        </authorList>
    </citation>
    <scope>NUCLEOTIDE SEQUENCE [LARGE SCALE GENOMIC DNA]</scope>
    <source>
        <strain evidence="2 3">DSM 17673</strain>
    </source>
</reference>
<dbReference type="RefSeq" id="WP_166700418.1">
    <property type="nucleotide sequence ID" value="NZ_JAAQTL010000001.1"/>
</dbReference>
<dbReference type="SUPFAM" id="SSF53474">
    <property type="entry name" value="alpha/beta-Hydrolases"/>
    <property type="match status" value="1"/>
</dbReference>
<organism evidence="2 3">
    <name type="scientific">Luteibacter yeojuensis</name>
    <dbReference type="NCBI Taxonomy" id="345309"/>
    <lineage>
        <taxon>Bacteria</taxon>
        <taxon>Pseudomonadati</taxon>
        <taxon>Pseudomonadota</taxon>
        <taxon>Gammaproteobacteria</taxon>
        <taxon>Lysobacterales</taxon>
        <taxon>Rhodanobacteraceae</taxon>
        <taxon>Luteibacter</taxon>
    </lineage>
</organism>
<feature type="domain" description="AB hydrolase-1" evidence="1">
    <location>
        <begin position="47"/>
        <end position="141"/>
    </location>
</feature>
<gene>
    <name evidence="2" type="ORF">HBF32_03855</name>
</gene>
<keyword evidence="3" id="KW-1185">Reference proteome</keyword>
<sequence>MQSGAFRDDDLTHLQAHGIPALPVPAASGYAVNENARIWYASFGAGPPVVLLHGGLGNAGNWGYQVPALVEAGYTAIVIDSRGQGRSTRDARPYTYELMASDTRAVMDALGVARAAFVGWSDGADIALVLSRETPERSAGVFFFACNVDGTGTKPFQPSAVIDRIYARHVEDYASLSPVAGGFEAMRDDLGVMQAGQPDFGPGQLADISVPLWSVLGEHDEFIEREHAEYIARSVPGARFVLLSGVSHFAPLQRPGYFNGAMLEFLGHCTAKRKIRT</sequence>
<name>A0A7X5TPA7_9GAMM</name>
<dbReference type="Pfam" id="PF00561">
    <property type="entry name" value="Abhydrolase_1"/>
    <property type="match status" value="1"/>
</dbReference>
<dbReference type="InterPro" id="IPR029058">
    <property type="entry name" value="AB_hydrolase_fold"/>
</dbReference>
<dbReference type="PANTHER" id="PTHR43433">
    <property type="entry name" value="HYDROLASE, ALPHA/BETA FOLD FAMILY PROTEIN"/>
    <property type="match status" value="1"/>
</dbReference>
<dbReference type="Gene3D" id="3.40.50.1820">
    <property type="entry name" value="alpha/beta hydrolase"/>
    <property type="match status" value="1"/>
</dbReference>
<dbReference type="InterPro" id="IPR050471">
    <property type="entry name" value="AB_hydrolase"/>
</dbReference>